<keyword evidence="2" id="KW-0472">Membrane</keyword>
<evidence type="ECO:0000313" key="3">
    <source>
        <dbReference type="EMBL" id="OGY18056.1"/>
    </source>
</evidence>
<dbReference type="Gene3D" id="1.10.1330.10">
    <property type="entry name" value="Dockerin domain"/>
    <property type="match status" value="1"/>
</dbReference>
<dbReference type="Gene3D" id="3.20.20.80">
    <property type="entry name" value="Glycosidases"/>
    <property type="match status" value="1"/>
</dbReference>
<reference evidence="3 4" key="1">
    <citation type="journal article" date="2016" name="Nat. Commun.">
        <title>Thousands of microbial genomes shed light on interconnected biogeochemical processes in an aquifer system.</title>
        <authorList>
            <person name="Anantharaman K."/>
            <person name="Brown C.T."/>
            <person name="Hug L.A."/>
            <person name="Sharon I."/>
            <person name="Castelle C.J."/>
            <person name="Probst A.J."/>
            <person name="Thomas B.C."/>
            <person name="Singh A."/>
            <person name="Wilkins M.J."/>
            <person name="Karaoz U."/>
            <person name="Brodie E.L."/>
            <person name="Williams K.H."/>
            <person name="Hubbard S.S."/>
            <person name="Banfield J.F."/>
        </authorList>
    </citation>
    <scope>NUCLEOTIDE SEQUENCE [LARGE SCALE GENOMIC DNA]</scope>
</reference>
<gene>
    <name evidence="3" type="ORF">A2784_05080</name>
</gene>
<dbReference type="InterPro" id="IPR018247">
    <property type="entry name" value="EF_Hand_1_Ca_BS"/>
</dbReference>
<dbReference type="Proteomes" id="UP000177324">
    <property type="component" value="Unassembled WGS sequence"/>
</dbReference>
<dbReference type="InterPro" id="IPR036439">
    <property type="entry name" value="Dockerin_dom_sf"/>
</dbReference>
<keyword evidence="2" id="KW-1133">Transmembrane helix</keyword>
<evidence type="ECO:0008006" key="5">
    <source>
        <dbReference type="Google" id="ProtNLM"/>
    </source>
</evidence>
<proteinExistence type="predicted"/>
<dbReference type="AlphaFoldDB" id="A0A1G1VRN3"/>
<feature type="region of interest" description="Disordered" evidence="1">
    <location>
        <begin position="476"/>
        <end position="531"/>
    </location>
</feature>
<dbReference type="STRING" id="1797589.A2784_05080"/>
<dbReference type="GO" id="GO:0000272">
    <property type="term" value="P:polysaccharide catabolic process"/>
    <property type="evidence" value="ECO:0007669"/>
    <property type="project" value="InterPro"/>
</dbReference>
<evidence type="ECO:0000256" key="1">
    <source>
        <dbReference type="SAM" id="MobiDB-lite"/>
    </source>
</evidence>
<feature type="transmembrane region" description="Helical" evidence="2">
    <location>
        <begin position="21"/>
        <end position="42"/>
    </location>
</feature>
<feature type="compositionally biased region" description="Pro residues" evidence="1">
    <location>
        <begin position="482"/>
        <end position="530"/>
    </location>
</feature>
<keyword evidence="2" id="KW-0812">Transmembrane</keyword>
<dbReference type="EMBL" id="MHCH01000010">
    <property type="protein sequence ID" value="OGY18056.1"/>
    <property type="molecule type" value="Genomic_DNA"/>
</dbReference>
<evidence type="ECO:0000313" key="4">
    <source>
        <dbReference type="Proteomes" id="UP000177324"/>
    </source>
</evidence>
<comment type="caution">
    <text evidence="3">The sequence shown here is derived from an EMBL/GenBank/DDBJ whole genome shotgun (WGS) entry which is preliminary data.</text>
</comment>
<organism evidence="3 4">
    <name type="scientific">Candidatus Chisholmbacteria bacterium RIFCSPHIGHO2_01_FULL_48_12</name>
    <dbReference type="NCBI Taxonomy" id="1797589"/>
    <lineage>
        <taxon>Bacteria</taxon>
        <taxon>Candidatus Chisholmiibacteriota</taxon>
    </lineage>
</organism>
<name>A0A1G1VRN3_9BACT</name>
<accession>A0A1G1VRN3</accession>
<evidence type="ECO:0000256" key="2">
    <source>
        <dbReference type="SAM" id="Phobius"/>
    </source>
</evidence>
<dbReference type="SUPFAM" id="SSF63446">
    <property type="entry name" value="Type I dockerin domain"/>
    <property type="match status" value="1"/>
</dbReference>
<sequence length="588" mass="65041">MKDWPVLLDKIRFNTHKYSRYTQLATLGILLVSLTVAVVLVMKPKGKFNIAPKAFNEKTTSSLVGIFGVVPVDEFDLVQVKQMLDNPAVSGIAVRMRWHDLQPLSEAEIDFTVIDQIVSEAKPRSKNVSLILVPGFYSPRWLIDRLDPCEPYIANHEAFPGSCGRADFDIDYGGGSGGNEKSPLPIPWNETYLASWKTFLRKVADRYNPNPTVVSVAVAGPTSMSVEMSLPGDAAEDLAKWKDILRLYYQADDPRRDSNLVVIEKWREMIDFYDQIFTNKTIVVTRGAGLLKFIARDEDPNSLDPRHPQEAKEMIINYFIQKPYSHNLKANQTSGLKACRGFEGGIIGVKKSTLDGQIGGAQFNTSATSNPVTMGCQDRNYCTQSGKNELKKLCQLDPSLHPCCSLSAEQAVRNVLQEYFDETRVGDNYGGVTGIYSLHYLQLYAKDILFTNTNPQVQEILNQVKTDLEMMVAPLGSSPAPTLTPTPTPSLTPTPIPTSTPTPLPTLTPTPTPTLAPTPTPTLTPTPTPIPILGDIDKNGKVDIFDYNLLLENFAWKGNPGENIADLDTDGDVDILDYNLLLENFGKQ</sequence>
<protein>
    <recommendedName>
        <fullName evidence="5">Dockerin domain-containing protein</fullName>
    </recommendedName>
</protein>
<dbReference type="InterPro" id="IPR017853">
    <property type="entry name" value="GH"/>
</dbReference>
<dbReference type="SUPFAM" id="SSF51445">
    <property type="entry name" value="(Trans)glycosidases"/>
    <property type="match status" value="1"/>
</dbReference>
<dbReference type="PROSITE" id="PS00018">
    <property type="entry name" value="EF_HAND_1"/>
    <property type="match status" value="2"/>
</dbReference>